<feature type="transmembrane region" description="Helical" evidence="2">
    <location>
        <begin position="128"/>
        <end position="147"/>
    </location>
</feature>
<feature type="region of interest" description="Disordered" evidence="1">
    <location>
        <begin position="91"/>
        <end position="111"/>
    </location>
</feature>
<sequence length="211" mass="23419">MRRAHSHYGCHFRSHSLDALNAFKDFFEKELIVLSFSFQFVVLFIRFAFQPNDAVQVVRLLVYSCFTNICDFSDTDVAYTRLPAEEEKIVTSQPKPVKNPFSDPEPEPPLPSPFREIRMIGKPGGQKLMSLGVIAIGMALAGLVILVDLRAEDAAAMKAAAEKNERENSDNGAGGDEDIGGKQPENKEDTVETKATKDERSAESFSPTNIY</sequence>
<keyword evidence="4" id="KW-1185">Reference proteome</keyword>
<keyword evidence="2" id="KW-0812">Transmembrane</keyword>
<feature type="region of interest" description="Disordered" evidence="1">
    <location>
        <begin position="158"/>
        <end position="211"/>
    </location>
</feature>
<protein>
    <submittedName>
        <fullName evidence="3">Uncharacterized protein</fullName>
    </submittedName>
</protein>
<gene>
    <name evidence="3" type="ORF">CAEBREN_22876</name>
</gene>
<dbReference type="InParanoid" id="G0MI09"/>
<name>G0MI09_CAEBE</name>
<evidence type="ECO:0000313" key="3">
    <source>
        <dbReference type="EMBL" id="EGT59385.1"/>
    </source>
</evidence>
<dbReference type="AlphaFoldDB" id="G0MI09"/>
<keyword evidence="2" id="KW-0472">Membrane</keyword>
<organism evidence="4">
    <name type="scientific">Caenorhabditis brenneri</name>
    <name type="common">Nematode worm</name>
    <dbReference type="NCBI Taxonomy" id="135651"/>
    <lineage>
        <taxon>Eukaryota</taxon>
        <taxon>Metazoa</taxon>
        <taxon>Ecdysozoa</taxon>
        <taxon>Nematoda</taxon>
        <taxon>Chromadorea</taxon>
        <taxon>Rhabditida</taxon>
        <taxon>Rhabditina</taxon>
        <taxon>Rhabditomorpha</taxon>
        <taxon>Rhabditoidea</taxon>
        <taxon>Rhabditidae</taxon>
        <taxon>Peloderinae</taxon>
        <taxon>Caenorhabditis</taxon>
    </lineage>
</organism>
<feature type="transmembrane region" description="Helical" evidence="2">
    <location>
        <begin position="31"/>
        <end position="49"/>
    </location>
</feature>
<dbReference type="EMBL" id="GL379795">
    <property type="protein sequence ID" value="EGT59385.1"/>
    <property type="molecule type" value="Genomic_DNA"/>
</dbReference>
<accession>G0MI09</accession>
<evidence type="ECO:0000313" key="4">
    <source>
        <dbReference type="Proteomes" id="UP000008068"/>
    </source>
</evidence>
<keyword evidence="2" id="KW-1133">Transmembrane helix</keyword>
<evidence type="ECO:0000256" key="1">
    <source>
        <dbReference type="SAM" id="MobiDB-lite"/>
    </source>
</evidence>
<reference evidence="4" key="1">
    <citation type="submission" date="2011-07" db="EMBL/GenBank/DDBJ databases">
        <authorList>
            <consortium name="Caenorhabditis brenneri Sequencing and Analysis Consortium"/>
            <person name="Wilson R.K."/>
        </authorList>
    </citation>
    <scope>NUCLEOTIDE SEQUENCE [LARGE SCALE GENOMIC DNA]</scope>
    <source>
        <strain evidence="4">PB2801</strain>
    </source>
</reference>
<dbReference type="HOGENOM" id="CLU_1305830_0_0_1"/>
<dbReference type="eggNOG" id="ENOG502TJ5A">
    <property type="taxonomic scope" value="Eukaryota"/>
</dbReference>
<dbReference type="Proteomes" id="UP000008068">
    <property type="component" value="Unassembled WGS sequence"/>
</dbReference>
<evidence type="ECO:0000256" key="2">
    <source>
        <dbReference type="SAM" id="Phobius"/>
    </source>
</evidence>
<feature type="compositionally biased region" description="Basic and acidic residues" evidence="1">
    <location>
        <begin position="158"/>
        <end position="169"/>
    </location>
</feature>
<proteinExistence type="predicted"/>
<feature type="compositionally biased region" description="Basic and acidic residues" evidence="1">
    <location>
        <begin position="184"/>
        <end position="202"/>
    </location>
</feature>